<dbReference type="PROSITE" id="PS51257">
    <property type="entry name" value="PROKAR_LIPOPROTEIN"/>
    <property type="match status" value="1"/>
</dbReference>
<dbReference type="Gene3D" id="3.50.90.10">
    <property type="entry name" value="YerB-like"/>
    <property type="match status" value="1"/>
</dbReference>
<protein>
    <submittedName>
        <fullName evidence="4">DUF3048 domain-containing protein</fullName>
    </submittedName>
</protein>
<feature type="domain" description="DUF3048" evidence="3">
    <location>
        <begin position="219"/>
        <end position="327"/>
    </location>
</feature>
<dbReference type="Pfam" id="PF17479">
    <property type="entry name" value="DUF3048_C"/>
    <property type="match status" value="1"/>
</dbReference>
<gene>
    <name evidence="4" type="ORF">AB3N04_09490</name>
</gene>
<evidence type="ECO:0000259" key="2">
    <source>
        <dbReference type="Pfam" id="PF11258"/>
    </source>
</evidence>
<evidence type="ECO:0000313" key="4">
    <source>
        <dbReference type="EMBL" id="XDI38523.1"/>
    </source>
</evidence>
<organism evidence="4">
    <name type="scientific">Alkalihalophilus sp. As8PL</name>
    <dbReference type="NCBI Taxonomy" id="3237103"/>
    <lineage>
        <taxon>Bacteria</taxon>
        <taxon>Bacillati</taxon>
        <taxon>Bacillota</taxon>
        <taxon>Bacilli</taxon>
        <taxon>Bacillales</taxon>
        <taxon>Bacillaceae</taxon>
        <taxon>Alkalihalophilus</taxon>
    </lineage>
</organism>
<evidence type="ECO:0000256" key="1">
    <source>
        <dbReference type="SAM" id="MobiDB-lite"/>
    </source>
</evidence>
<evidence type="ECO:0000259" key="3">
    <source>
        <dbReference type="Pfam" id="PF17479"/>
    </source>
</evidence>
<sequence>MKRWMTVAFIASILLVGCNNEADEISEAIESTPDTLDDEHAEEEQPFTYPLTGDKSDIKLDHRPVGVMINNHPAARPQSGLVDADVVYEVLAEGEMTRFLALFHSTFPEVVGPVRSARDYYIDLANGYDAVFITHGWSPGAEARLKAGEADYLSGLHYDGTLFQRSTDRRAPHNSYITFENIQKGIEEQGYDWEKEVPPLSFYTSEDIQVVGHAVSTIVVNYLNRNEVSYQFDEQTGKYHRFNGDSQTVDYHTNEPLLVANLFIVESEHNVLDEAGRRDINLTSGGRGLLFQSGIANEVNWKNIDGRILPVDENGNEMPLKPGMTWINVVPTSPSMDESVSYN</sequence>
<proteinExistence type="predicted"/>
<dbReference type="RefSeq" id="WP_368505805.1">
    <property type="nucleotide sequence ID" value="NZ_CP162551.1"/>
</dbReference>
<name>A0AB39BXP1_9BACI</name>
<accession>A0AB39BXP1</accession>
<dbReference type="SUPFAM" id="SSF159774">
    <property type="entry name" value="YerB-like"/>
    <property type="match status" value="1"/>
</dbReference>
<reference evidence="4" key="1">
    <citation type="submission" date="2024-07" db="EMBL/GenBank/DDBJ databases">
        <title>Identification and characteristics of an arsenic-resistant bacterial isolate, which belongs to a novel species.</title>
        <authorList>
            <person name="Juszczyk A."/>
            <person name="Kowalczyk A."/>
            <person name="Was K."/>
            <person name="Kosowicz W."/>
            <person name="Budzyn A."/>
            <person name="Latowski D."/>
        </authorList>
    </citation>
    <scope>NUCLEOTIDE SEQUENCE</scope>
    <source>
        <strain evidence="4">As8PL</strain>
    </source>
</reference>
<dbReference type="InterPro" id="IPR023158">
    <property type="entry name" value="YerB-like_sf"/>
</dbReference>
<dbReference type="InterPro" id="IPR021416">
    <property type="entry name" value="DUF3048_N"/>
</dbReference>
<dbReference type="AlphaFoldDB" id="A0AB39BXP1"/>
<feature type="compositionally biased region" description="Acidic residues" evidence="1">
    <location>
        <begin position="35"/>
        <end position="45"/>
    </location>
</feature>
<dbReference type="Pfam" id="PF11258">
    <property type="entry name" value="DUF3048"/>
    <property type="match status" value="1"/>
</dbReference>
<dbReference type="EMBL" id="CP162551">
    <property type="protein sequence ID" value="XDI38523.1"/>
    <property type="molecule type" value="Genomic_DNA"/>
</dbReference>
<feature type="domain" description="DUF3048" evidence="2">
    <location>
        <begin position="51"/>
        <end position="191"/>
    </location>
</feature>
<feature type="region of interest" description="Disordered" evidence="1">
    <location>
        <begin position="32"/>
        <end position="53"/>
    </location>
</feature>
<dbReference type="InterPro" id="IPR035328">
    <property type="entry name" value="DUF3048_C"/>
</dbReference>